<keyword evidence="3" id="KW-0813">Transport</keyword>
<keyword evidence="8" id="KW-1185">Reference proteome</keyword>
<reference evidence="7 8" key="1">
    <citation type="submission" date="2015-07" db="EMBL/GenBank/DDBJ databases">
        <title>Draft Genome Sequence of Malassezia furfur CBS1878 and Malassezia pachydermatis CBS1879.</title>
        <authorList>
            <person name="Triana S."/>
            <person name="Ohm R."/>
            <person name="Gonzalez A."/>
            <person name="DeCock H."/>
            <person name="Restrepo S."/>
            <person name="Celis A."/>
        </authorList>
    </citation>
    <scope>NUCLEOTIDE SEQUENCE [LARGE SCALE GENOMIC DNA]</scope>
    <source>
        <strain evidence="7 8">CBS 1879</strain>
    </source>
</reference>
<gene>
    <name evidence="7" type="ORF">Malapachy_1003</name>
</gene>
<dbReference type="Gene3D" id="1.20.120.1880">
    <property type="entry name" value="Nucleoporin, helical C-terminal domain"/>
    <property type="match status" value="1"/>
</dbReference>
<dbReference type="GeneID" id="28727390"/>
<accession>A0A0M9VPP6</accession>
<keyword evidence="4" id="KW-0539">Nucleus</keyword>
<organism evidence="7 8">
    <name type="scientific">Malassezia pachydermatis</name>
    <dbReference type="NCBI Taxonomy" id="77020"/>
    <lineage>
        <taxon>Eukaryota</taxon>
        <taxon>Fungi</taxon>
        <taxon>Dikarya</taxon>
        <taxon>Basidiomycota</taxon>
        <taxon>Ustilaginomycotina</taxon>
        <taxon>Malasseziomycetes</taxon>
        <taxon>Malasseziales</taxon>
        <taxon>Malasseziaceae</taxon>
        <taxon>Malassezia</taxon>
    </lineage>
</organism>
<comment type="subcellular location">
    <subcellularLocation>
        <location evidence="1">Nucleus</location>
    </subcellularLocation>
</comment>
<evidence type="ECO:0000313" key="7">
    <source>
        <dbReference type="EMBL" id="KOS14685.1"/>
    </source>
</evidence>
<feature type="domain" description="Nucleoporin Nup133/Nup155-like N-terminal" evidence="6">
    <location>
        <begin position="54"/>
        <end position="344"/>
    </location>
</feature>
<dbReference type="EMBL" id="LGAV01000003">
    <property type="protein sequence ID" value="KOS14685.1"/>
    <property type="molecule type" value="Genomic_DNA"/>
</dbReference>
<feature type="domain" description="Nucleoporin Nup133/Nup155-like C-terminal" evidence="5">
    <location>
        <begin position="599"/>
        <end position="1296"/>
    </location>
</feature>
<evidence type="ECO:0000256" key="2">
    <source>
        <dbReference type="ARBA" id="ARBA00007373"/>
    </source>
</evidence>
<dbReference type="GO" id="GO:0006606">
    <property type="term" value="P:protein import into nucleus"/>
    <property type="evidence" value="ECO:0007669"/>
    <property type="project" value="TreeGrafter"/>
</dbReference>
<evidence type="ECO:0000259" key="6">
    <source>
        <dbReference type="Pfam" id="PF08801"/>
    </source>
</evidence>
<dbReference type="Proteomes" id="UP000037751">
    <property type="component" value="Unassembled WGS sequence"/>
</dbReference>
<dbReference type="GO" id="GO:0017056">
    <property type="term" value="F:structural constituent of nuclear pore"/>
    <property type="evidence" value="ECO:0007669"/>
    <property type="project" value="InterPro"/>
</dbReference>
<dbReference type="Gene3D" id="1.20.58.1780">
    <property type="match status" value="1"/>
</dbReference>
<sequence>MNDAAHVLPRLGEAQKLISKWCQPGALMLPDIKARLPPRDAPYEEHTQPDDAWTGFRIQRRLPIPSMVFDTITSRAPTATLALFPVIGRACITVEHRLYLWDYANGRQSAFEYYELPSDEIVLSVGLVRARPGVFIDAIQHVLVLSTGPSATEGRRVTLLGVEVLAKPDKGGAGIKLYETGMNASTNGVVMRDLQATDDGRVFGIGSDHCVHELVYQATESWFRARCYLYNVTQPHLANLLPSFFKSEKKIRHMTVDSARQLLYVLRDGDQIDVYALPSRDASRAPTHTGSMYGVARQAGLLHSQQDVGPIVWISPTELDPRSPVVLVAVTERGYRIYFDDFQRRSWAQLAVRAPPGQPRMTTPPSAMGLLSHGMAPGVADAAATTPSQRRATAALYARGTFLCAFSANDTSSSLYAVHPSSPATSAMLTYATGNGHAWQESATCLSLGRGGSAPVLAEAPPASPQAGAPLRPCAAQTVVPARVFLVLDSHGLTELVERRPADIMRSLLGQAGTASGGSVSSAQAMAAAPAMVDFFSRHGPVEASLCALTLAASNTFCAASTPSPDSDDVAHALRLFFGPLGGWPAEQRMPGLTAPAKSARYEALACYVACLVRPVWQEVLVPASFLQSKKADLPPVLAQQQLASMLANLAPLQAFMQRHTQLFEEEATERDDVHKLHMLVQRTIEAGHFVLFLADHQLRTIAEALPAEARTQFTTLTLSDLVVTERGRALAHQLVTALIASQSGARASVDAMAEALQARCGSFCNADDVRQYKASECLRQASEYDARRRSEGGTSASSRAAMDEALQASLRLLLPSSTPLGWETLEEVCATYQRLGFARGVVTLVLACARAADPAQLAVAFRADGCPADEPNSHRQALYTLRRRMYALALDAIQSLRESPTDAERTAAHDEAMALAVASDDALFHEELYTYLLQQGRTSEVLTLHTPYVADFLRGTPVLLDGEDRATYERRLRDLLWQWYVRQGDCLAAAETLDALAHTEMYPLRLHERIEYLALAVGNAKSVRPADAVHVPDLVGLATQLEEDLEVAQVQAKVLSALPPLETWDCEPAERAMLEERVQRLHDTLLDITTLYKEVAEPFGLLEEQLLMLHTAQYQDPALVARLWEALIAREHNASAPAQAHQAVAAMVTDVYVRLGGSDVACPLDTVLALVERYAYDTCTAAQGHVPSTSSLLDWDAFAQHDVPLLPAGWASLVLWEAGAPAEALLQVLQGLLTTAPTPWNTHGGVGFLLPDIVALVQAWLRKWDQEPTGTFPAHLVEQMLNDTILKLHTRRYTRAGTDLEQLLEQAQLLVERVRRHF</sequence>
<dbReference type="Gene3D" id="1.25.40.450">
    <property type="entry name" value="Nucleoporin, helical domain, N-terminal subdomain"/>
    <property type="match status" value="1"/>
</dbReference>
<dbReference type="InterPro" id="IPR042538">
    <property type="entry name" value="Nucleoporin_Nup155_C_3"/>
</dbReference>
<dbReference type="RefSeq" id="XP_017992317.1">
    <property type="nucleotide sequence ID" value="XM_018135515.1"/>
</dbReference>
<dbReference type="STRING" id="77020.A0A0M9VPP6"/>
<dbReference type="InterPro" id="IPR042533">
    <property type="entry name" value="Nucleoporin_Nup155_C_1"/>
</dbReference>
<evidence type="ECO:0000256" key="4">
    <source>
        <dbReference type="ARBA" id="ARBA00023242"/>
    </source>
</evidence>
<dbReference type="PANTHER" id="PTHR10350">
    <property type="entry name" value="NUCLEAR PORE COMPLEX PROTEIN NUP155"/>
    <property type="match status" value="1"/>
</dbReference>
<dbReference type="Gene3D" id="1.25.40.440">
    <property type="entry name" value="Nucleoporin, helical domain, central subdomain"/>
    <property type="match status" value="1"/>
</dbReference>
<comment type="caution">
    <text evidence="7">The sequence shown here is derived from an EMBL/GenBank/DDBJ whole genome shotgun (WGS) entry which is preliminary data.</text>
</comment>
<comment type="similarity">
    <text evidence="2">Belongs to the non-repetitive/WGA-negative nucleoporin family.</text>
</comment>
<dbReference type="InterPro" id="IPR042537">
    <property type="entry name" value="Nucleoporin_Nup155_C_2"/>
</dbReference>
<dbReference type="GO" id="GO:0006405">
    <property type="term" value="P:RNA export from nucleus"/>
    <property type="evidence" value="ECO:0007669"/>
    <property type="project" value="TreeGrafter"/>
</dbReference>
<dbReference type="GO" id="GO:0044611">
    <property type="term" value="C:nuclear pore inner ring"/>
    <property type="evidence" value="ECO:0007669"/>
    <property type="project" value="TreeGrafter"/>
</dbReference>
<evidence type="ECO:0000259" key="5">
    <source>
        <dbReference type="Pfam" id="PF03177"/>
    </source>
</evidence>
<name>A0A0M9VPP6_9BASI</name>
<dbReference type="Pfam" id="PF03177">
    <property type="entry name" value="Nucleoporin_C"/>
    <property type="match status" value="1"/>
</dbReference>
<protein>
    <submittedName>
        <fullName evidence="7">Nuclear pore protein</fullName>
    </submittedName>
</protein>
<dbReference type="PANTHER" id="PTHR10350:SF6">
    <property type="entry name" value="NUCLEAR PORE COMPLEX PROTEIN NUP155"/>
    <property type="match status" value="1"/>
</dbReference>
<dbReference type="InterPro" id="IPR007187">
    <property type="entry name" value="Nucleoporin_Nup133/Nup155_C"/>
</dbReference>
<dbReference type="OrthoDB" id="338970at2759"/>
<evidence type="ECO:0000256" key="1">
    <source>
        <dbReference type="ARBA" id="ARBA00004123"/>
    </source>
</evidence>
<dbReference type="InterPro" id="IPR014908">
    <property type="entry name" value="Nucleoporin_Nup133/Nup155_N"/>
</dbReference>
<dbReference type="VEuPathDB" id="FungiDB:Malapachy_1003"/>
<dbReference type="GO" id="GO:0036228">
    <property type="term" value="P:protein localization to nuclear inner membrane"/>
    <property type="evidence" value="ECO:0007669"/>
    <property type="project" value="TreeGrafter"/>
</dbReference>
<proteinExistence type="inferred from homology"/>
<evidence type="ECO:0000313" key="8">
    <source>
        <dbReference type="Proteomes" id="UP000037751"/>
    </source>
</evidence>
<evidence type="ECO:0000256" key="3">
    <source>
        <dbReference type="ARBA" id="ARBA00022448"/>
    </source>
</evidence>
<dbReference type="Pfam" id="PF08801">
    <property type="entry name" value="Nucleoporin_N"/>
    <property type="match status" value="1"/>
</dbReference>
<dbReference type="InterPro" id="IPR004870">
    <property type="entry name" value="Nucleoporin_Nup155"/>
</dbReference>
<dbReference type="GO" id="GO:0000972">
    <property type="term" value="P:transcription-dependent tethering of RNA polymerase II gene DNA at nuclear periphery"/>
    <property type="evidence" value="ECO:0007669"/>
    <property type="project" value="TreeGrafter"/>
</dbReference>